<evidence type="ECO:0000256" key="2">
    <source>
        <dbReference type="ARBA" id="ARBA00022722"/>
    </source>
</evidence>
<dbReference type="PANTHER" id="PTHR11046:SF0">
    <property type="entry name" value="OLIGORIBONUCLEASE, MITOCHONDRIAL"/>
    <property type="match status" value="1"/>
</dbReference>
<name>A0A168R955_ABSGL</name>
<keyword evidence="3" id="KW-0378">Hydrolase</keyword>
<keyword evidence="7" id="KW-1185">Reference proteome</keyword>
<dbReference type="OMA" id="CPLAXRW"/>
<gene>
    <name evidence="6" type="primary">ABSGL_12203.1 scaffold 12718</name>
</gene>
<dbReference type="NCBIfam" id="NF003765">
    <property type="entry name" value="PRK05359.1"/>
    <property type="match status" value="1"/>
</dbReference>
<dbReference type="SMART" id="SM00479">
    <property type="entry name" value="EXOIII"/>
    <property type="match status" value="1"/>
</dbReference>
<dbReference type="Proteomes" id="UP000078561">
    <property type="component" value="Unassembled WGS sequence"/>
</dbReference>
<dbReference type="SUPFAM" id="SSF53098">
    <property type="entry name" value="Ribonuclease H-like"/>
    <property type="match status" value="1"/>
</dbReference>
<protein>
    <recommendedName>
        <fullName evidence="5">Exonuclease domain-containing protein</fullName>
    </recommendedName>
</protein>
<sequence length="128" mass="14849">MNAWCVEQHGKSGLTEAVLTSCITTEDAEQKVLQFLEQHLPGLKGSVPLAGNSVHADKRFLEKEMPLIIDYLHYRIIDVSTIKELTKRWYPKAANSLVKKNMHRAMDDIKESIEELKYYRQHVFIHNQ</sequence>
<evidence type="ECO:0000259" key="5">
    <source>
        <dbReference type="SMART" id="SM00479"/>
    </source>
</evidence>
<reference evidence="6" key="1">
    <citation type="submission" date="2016-04" db="EMBL/GenBank/DDBJ databases">
        <authorList>
            <person name="Evans L.H."/>
            <person name="Alamgir A."/>
            <person name="Owens N."/>
            <person name="Weber N.D."/>
            <person name="Virtaneva K."/>
            <person name="Barbian K."/>
            <person name="Babar A."/>
            <person name="Rosenke K."/>
        </authorList>
    </citation>
    <scope>NUCLEOTIDE SEQUENCE [LARGE SCALE GENOMIC DNA]</scope>
    <source>
        <strain evidence="6">CBS 101.48</strain>
    </source>
</reference>
<dbReference type="PANTHER" id="PTHR11046">
    <property type="entry name" value="OLIGORIBONUCLEASE, MITOCHONDRIAL"/>
    <property type="match status" value="1"/>
</dbReference>
<comment type="similarity">
    <text evidence="1">Belongs to the oligoribonuclease family.</text>
</comment>
<dbReference type="GO" id="GO:0000175">
    <property type="term" value="F:3'-5'-RNA exonuclease activity"/>
    <property type="evidence" value="ECO:0007669"/>
    <property type="project" value="InterPro"/>
</dbReference>
<dbReference type="STRING" id="4829.A0A168R955"/>
<organism evidence="6">
    <name type="scientific">Absidia glauca</name>
    <name type="common">Pin mould</name>
    <dbReference type="NCBI Taxonomy" id="4829"/>
    <lineage>
        <taxon>Eukaryota</taxon>
        <taxon>Fungi</taxon>
        <taxon>Fungi incertae sedis</taxon>
        <taxon>Mucoromycota</taxon>
        <taxon>Mucoromycotina</taxon>
        <taxon>Mucoromycetes</taxon>
        <taxon>Mucorales</taxon>
        <taxon>Cunninghamellaceae</taxon>
        <taxon>Absidia</taxon>
    </lineage>
</organism>
<proteinExistence type="inferred from homology"/>
<dbReference type="InterPro" id="IPR022894">
    <property type="entry name" value="Oligoribonuclease"/>
</dbReference>
<dbReference type="InterPro" id="IPR036397">
    <property type="entry name" value="RNaseH_sf"/>
</dbReference>
<dbReference type="InterPro" id="IPR013520">
    <property type="entry name" value="Ribonucl_H"/>
</dbReference>
<evidence type="ECO:0000256" key="4">
    <source>
        <dbReference type="ARBA" id="ARBA00022839"/>
    </source>
</evidence>
<dbReference type="InterPro" id="IPR012337">
    <property type="entry name" value="RNaseH-like_sf"/>
</dbReference>
<dbReference type="AlphaFoldDB" id="A0A168R955"/>
<evidence type="ECO:0000256" key="3">
    <source>
        <dbReference type="ARBA" id="ARBA00022801"/>
    </source>
</evidence>
<dbReference type="Gene3D" id="3.30.420.10">
    <property type="entry name" value="Ribonuclease H-like superfamily/Ribonuclease H"/>
    <property type="match status" value="1"/>
</dbReference>
<keyword evidence="4" id="KW-0269">Exonuclease</keyword>
<dbReference type="GO" id="GO:0003676">
    <property type="term" value="F:nucleic acid binding"/>
    <property type="evidence" value="ECO:0007669"/>
    <property type="project" value="InterPro"/>
</dbReference>
<dbReference type="Pfam" id="PF00929">
    <property type="entry name" value="RNase_T"/>
    <property type="match status" value="1"/>
</dbReference>
<dbReference type="InParanoid" id="A0A168R955"/>
<dbReference type="EMBL" id="LT554584">
    <property type="protein sequence ID" value="SAM06315.1"/>
    <property type="molecule type" value="Genomic_DNA"/>
</dbReference>
<dbReference type="OrthoDB" id="270189at2759"/>
<dbReference type="GO" id="GO:0005739">
    <property type="term" value="C:mitochondrion"/>
    <property type="evidence" value="ECO:0007669"/>
    <property type="project" value="TreeGrafter"/>
</dbReference>
<evidence type="ECO:0000256" key="1">
    <source>
        <dbReference type="ARBA" id="ARBA00009921"/>
    </source>
</evidence>
<accession>A0A168R955</accession>
<keyword evidence="2" id="KW-0540">Nuclease</keyword>
<dbReference type="CDD" id="cd06135">
    <property type="entry name" value="Orn"/>
    <property type="match status" value="1"/>
</dbReference>
<evidence type="ECO:0000313" key="6">
    <source>
        <dbReference type="EMBL" id="SAM06315.1"/>
    </source>
</evidence>
<feature type="domain" description="Exonuclease" evidence="5">
    <location>
        <begin position="1"/>
        <end position="125"/>
    </location>
</feature>
<evidence type="ECO:0000313" key="7">
    <source>
        <dbReference type="Proteomes" id="UP000078561"/>
    </source>
</evidence>